<evidence type="ECO:0000259" key="7">
    <source>
        <dbReference type="Pfam" id="PF00082"/>
    </source>
</evidence>
<keyword evidence="2 6" id="KW-0645">Protease</keyword>
<dbReference type="Gene3D" id="3.30.70.80">
    <property type="entry name" value="Peptidase S8 propeptide/proteinase inhibitor I9"/>
    <property type="match status" value="2"/>
</dbReference>
<sequence>MLMIGQVYIAYLGSLPEGEFSPMSQHLSVLDEVLEGSSATDSLVRSYKRSFNGFAAKLTEKEREKLANKEGVVSIFENKILKLQTTRSWDFMGFSETARRKPALESDVIIGVFDTGIWPESQSFSDKDFGPLPRKWKGVCSGGESFTCNKKVIGARIYNSLNDTFDNEVRDIDGHGSHTASIAAGNNVENASFHGLAQGKARGGVPSARLAIYKVCVLIGCGSADILAAFDDAIADGVDIISISLGFEAAVALEEDPIAIGAFHAMARSILTVNSGGNRGPEVYSINSVAPWMVSVAASTTDRKIIDRVVLGNGKELTGRSFNYFTMNGSMYPMIYGNDSSLKDACNEFLSKVCVKDCLNSSAVKGKILLCDSTHGDDGAHWAGASGTITWDNSGVASVFPLPTIALNDSDLQIVHSYYKSTNKAKAKILKSEAIKDSSAPVVASFSSRGPNSVIPEIMKPDITAPGVDILAAFSPIPKLVDGISVEYNILSGTSMACPHVAGIAAYVKSFHPAWSASAIRSALMTTARPMKVSANLHGVLSFGSGHVDPVKAISPGLVYEITKDNYTQMLCDMGYNTTMVRLISGDNSSCPTDSKGSPKDLNYPSMTVYVKQLRPFKVEFPRTVTNVGRSNSTYKAQVITRKHPRIKVEVNPPMLSFKLIKEKKSFVVIVTGQGMTMERPVESATLVWSDGTHTPDITAHGVDILVAYSDIPKLADKQSVEYIILSGTSMSCPHVAGIAAYVKSVHPAWSTSTIQFALMTTARPMEVSTNLLGVLGFGFGHVDPVKATSPGLAYETSTDDYTQMLCNMGYNTTLSKPFKVEFPRTVTNVGNSSSTYKAEVVLGKQPPMKVEVNPSMLSFKLENEKKSFVVTGTRQGMTSKSPVESGTLVYVVYLGHLPENQAYSPMGQQYSILGSVLETSSISQAFVRSYRKSFNGFAARLTDREKERLANMEDVVSIFPSKTLQPQTSRSWDFMGFTESIRRRPFVESDVIIGVFDTGIWPESESFSDKGFGPIPRKWRGVCQGGKNFTCNNKLIGARNYNAKKAPDNYVRDIDGHGTHTASTAAGNPVTASFFGVAKGTARGGVPSARIAAYKVCHPSGCEEADIMAAFDDAIADGVDIITISLGLGGAVDFTIDSIAIGAFHAMQKGILTVNSAGNNGPKRATAVGVAPWLLSVAASSTDRRIISKVILGDGTRLTGAAINSFQLRGEKFPLVYGKDATSKCDAFSAQRCISKCLDSKLVKGKIVVCQAFWGLQEAFKAGAVGAILLNDFQTDVSFIVPLPASALRPKRFNKLLSYINSTKSPEATILRSVSRKDASAPVVAQFSSRGPNIILPEILKPDISAPGVDILAAFSPLASPSEISGDKRAARYNIISGTSMACPHVAGVAAYVKTFHPNWSPSAIQSALMTTAWRMNATRTPDGELAYGSGHVNPVKAISPGLIYHAHKQDYVNMLCGMGYDSKNMRLITGENSQCPKNSTFSAKDLNYPSMAVKVPPNKPFKVEFPRRVKNVGPAPSIYKAEVTTTSPRLKVRVIPNVLSFRSLYEEKHFVVSVVGKGLELMESASLVWSDGRHLVKSPIVVYTDNDLPSD</sequence>
<dbReference type="Gene3D" id="2.60.40.2310">
    <property type="match status" value="2"/>
</dbReference>
<comment type="similarity">
    <text evidence="1 6">Belongs to the peptidase S8 family.</text>
</comment>
<dbReference type="SUPFAM" id="SSF52743">
    <property type="entry name" value="Subtilisin-like"/>
    <property type="match status" value="3"/>
</dbReference>
<dbReference type="InterPro" id="IPR041469">
    <property type="entry name" value="Subtilisin-like_FN3"/>
</dbReference>
<evidence type="ECO:0000259" key="9">
    <source>
        <dbReference type="Pfam" id="PF17766"/>
    </source>
</evidence>
<accession>A0ABY9C223</accession>
<protein>
    <recommendedName>
        <fullName evidence="12">Subtilisin-like protease SBT4.3</fullName>
    </recommendedName>
</protein>
<feature type="active site" description="Charge relay system" evidence="6">
    <location>
        <position position="1381"/>
    </location>
</feature>
<evidence type="ECO:0000259" key="8">
    <source>
        <dbReference type="Pfam" id="PF05922"/>
    </source>
</evidence>
<evidence type="ECO:0000313" key="11">
    <source>
        <dbReference type="Proteomes" id="UP001227230"/>
    </source>
</evidence>
<keyword evidence="3" id="KW-0732">Signal</keyword>
<evidence type="ECO:0000256" key="4">
    <source>
        <dbReference type="ARBA" id="ARBA00022801"/>
    </source>
</evidence>
<dbReference type="InterPro" id="IPR015500">
    <property type="entry name" value="Peptidase_S8_subtilisin-rel"/>
</dbReference>
<name>A0ABY9C223_VITVI</name>
<dbReference type="Pfam" id="PF05922">
    <property type="entry name" value="Inhibitor_I9"/>
    <property type="match status" value="2"/>
</dbReference>
<feature type="active site" description="Charge relay system" evidence="6">
    <location>
        <position position="114"/>
    </location>
</feature>
<dbReference type="InterPro" id="IPR045051">
    <property type="entry name" value="SBT"/>
</dbReference>
<dbReference type="Gene3D" id="3.40.50.200">
    <property type="entry name" value="Peptidase S8/S53 domain"/>
    <property type="match status" value="2"/>
</dbReference>
<dbReference type="InterPro" id="IPR000209">
    <property type="entry name" value="Peptidase_S8/S53_dom"/>
</dbReference>
<dbReference type="Proteomes" id="UP001227230">
    <property type="component" value="Chromosome 6"/>
</dbReference>
<feature type="domain" description="Subtilisin-like protease fibronectin type-III" evidence="9">
    <location>
        <begin position="601"/>
        <end position="695"/>
    </location>
</feature>
<dbReference type="PRINTS" id="PR00723">
    <property type="entry name" value="SUBTILISIN"/>
</dbReference>
<feature type="domain" description="Peptidase S8/S53" evidence="7">
    <location>
        <begin position="106"/>
        <end position="531"/>
    </location>
</feature>
<dbReference type="EMBL" id="CP126653">
    <property type="protein sequence ID" value="WJZ88979.1"/>
    <property type="molecule type" value="Genomic_DNA"/>
</dbReference>
<feature type="active site" description="Charge relay system" evidence="6">
    <location>
        <position position="1058"/>
    </location>
</feature>
<evidence type="ECO:0000256" key="5">
    <source>
        <dbReference type="ARBA" id="ARBA00022825"/>
    </source>
</evidence>
<evidence type="ECO:0000256" key="6">
    <source>
        <dbReference type="PROSITE-ProRule" id="PRU01240"/>
    </source>
</evidence>
<dbReference type="Pfam" id="PF17766">
    <property type="entry name" value="fn3_6"/>
    <property type="match status" value="2"/>
</dbReference>
<gene>
    <name evidence="10" type="ORF">VitviT2T_008230</name>
</gene>
<dbReference type="CDD" id="cd02120">
    <property type="entry name" value="PA_subtilisin_like"/>
    <property type="match status" value="2"/>
</dbReference>
<evidence type="ECO:0000256" key="2">
    <source>
        <dbReference type="ARBA" id="ARBA00022670"/>
    </source>
</evidence>
<organism evidence="10 11">
    <name type="scientific">Vitis vinifera</name>
    <name type="common">Grape</name>
    <dbReference type="NCBI Taxonomy" id="29760"/>
    <lineage>
        <taxon>Eukaryota</taxon>
        <taxon>Viridiplantae</taxon>
        <taxon>Streptophyta</taxon>
        <taxon>Embryophyta</taxon>
        <taxon>Tracheophyta</taxon>
        <taxon>Spermatophyta</taxon>
        <taxon>Magnoliopsida</taxon>
        <taxon>eudicotyledons</taxon>
        <taxon>Gunneridae</taxon>
        <taxon>Pentapetalae</taxon>
        <taxon>rosids</taxon>
        <taxon>Vitales</taxon>
        <taxon>Vitaceae</taxon>
        <taxon>Viteae</taxon>
        <taxon>Vitis</taxon>
    </lineage>
</organism>
<dbReference type="Pfam" id="PF00082">
    <property type="entry name" value="Peptidase_S8"/>
    <property type="match status" value="2"/>
</dbReference>
<feature type="active site" description="Charge relay system" evidence="6">
    <location>
        <position position="998"/>
    </location>
</feature>
<dbReference type="InterPro" id="IPR023828">
    <property type="entry name" value="Peptidase_S8_Ser-AS"/>
</dbReference>
<feature type="domain" description="Subtilisin-like protease fibronectin type-III" evidence="9">
    <location>
        <begin position="1487"/>
        <end position="1584"/>
    </location>
</feature>
<feature type="domain" description="Peptidase S8/S53" evidence="7">
    <location>
        <begin position="990"/>
        <end position="1423"/>
    </location>
</feature>
<keyword evidence="11" id="KW-1185">Reference proteome</keyword>
<dbReference type="InterPro" id="IPR036852">
    <property type="entry name" value="Peptidase_S8/S53_dom_sf"/>
</dbReference>
<feature type="active site" description="Charge relay system" evidence="6">
    <location>
        <position position="175"/>
    </location>
</feature>
<feature type="active site" description="Charge relay system" evidence="6">
    <location>
        <position position="495"/>
    </location>
</feature>
<proteinExistence type="inferred from homology"/>
<reference evidence="10 11" key="1">
    <citation type="journal article" date="2023" name="Hortic Res">
        <title>The complete reference genome for grapevine (Vitis vinifera L.) genetics and breeding.</title>
        <authorList>
            <person name="Shi X."/>
            <person name="Cao S."/>
            <person name="Wang X."/>
            <person name="Huang S."/>
            <person name="Wang Y."/>
            <person name="Liu Z."/>
            <person name="Liu W."/>
            <person name="Leng X."/>
            <person name="Peng Y."/>
            <person name="Wang N."/>
            <person name="Wang Y."/>
            <person name="Ma Z."/>
            <person name="Xu X."/>
            <person name="Zhang F."/>
            <person name="Xue H."/>
            <person name="Zhong H."/>
            <person name="Wang Y."/>
            <person name="Zhang K."/>
            <person name="Velt A."/>
            <person name="Avia K."/>
            <person name="Holtgrawe D."/>
            <person name="Grimplet J."/>
            <person name="Matus J.T."/>
            <person name="Ware D."/>
            <person name="Wu X."/>
            <person name="Wang H."/>
            <person name="Liu C."/>
            <person name="Fang Y."/>
            <person name="Rustenholz C."/>
            <person name="Cheng Z."/>
            <person name="Xiao H."/>
            <person name="Zhou Y."/>
        </authorList>
    </citation>
    <scope>NUCLEOTIDE SEQUENCE [LARGE SCALE GENOMIC DNA]</scope>
    <source>
        <strain evidence="11">cv. Pinot noir / PN40024</strain>
        <tissue evidence="10">Leaf</tissue>
    </source>
</reference>
<dbReference type="PROSITE" id="PS00138">
    <property type="entry name" value="SUBTILASE_SER"/>
    <property type="match status" value="3"/>
</dbReference>
<dbReference type="CDD" id="cd04852">
    <property type="entry name" value="Peptidases_S8_3"/>
    <property type="match status" value="2"/>
</dbReference>
<evidence type="ECO:0000313" key="10">
    <source>
        <dbReference type="EMBL" id="WJZ88979.1"/>
    </source>
</evidence>
<keyword evidence="5 6" id="KW-0720">Serine protease</keyword>
<keyword evidence="4 6" id="KW-0378">Hydrolase</keyword>
<dbReference type="Gene3D" id="3.50.30.30">
    <property type="match status" value="2"/>
</dbReference>
<dbReference type="PROSITE" id="PS51892">
    <property type="entry name" value="SUBTILASE"/>
    <property type="match status" value="2"/>
</dbReference>
<evidence type="ECO:0008006" key="12">
    <source>
        <dbReference type="Google" id="ProtNLM"/>
    </source>
</evidence>
<feature type="domain" description="Inhibitor I9" evidence="8">
    <location>
        <begin position="890"/>
        <end position="966"/>
    </location>
</feature>
<feature type="domain" description="Inhibitor I9" evidence="8">
    <location>
        <begin position="7"/>
        <end position="84"/>
    </location>
</feature>
<dbReference type="InterPro" id="IPR037045">
    <property type="entry name" value="S8pro/Inhibitor_I9_sf"/>
</dbReference>
<dbReference type="PANTHER" id="PTHR10795">
    <property type="entry name" value="PROPROTEIN CONVERTASE SUBTILISIN/KEXIN"/>
    <property type="match status" value="1"/>
</dbReference>
<dbReference type="InterPro" id="IPR010259">
    <property type="entry name" value="S8pro/Inhibitor_I9"/>
</dbReference>
<evidence type="ECO:0000256" key="3">
    <source>
        <dbReference type="ARBA" id="ARBA00022729"/>
    </source>
</evidence>
<dbReference type="InterPro" id="IPR034197">
    <property type="entry name" value="Peptidases_S8_3"/>
</dbReference>
<evidence type="ECO:0000256" key="1">
    <source>
        <dbReference type="ARBA" id="ARBA00011073"/>
    </source>
</evidence>